<feature type="domain" description="SnoaL-like" evidence="1">
    <location>
        <begin position="29"/>
        <end position="140"/>
    </location>
</feature>
<evidence type="ECO:0000259" key="1">
    <source>
        <dbReference type="Pfam" id="PF12680"/>
    </source>
</evidence>
<accession>A0ABQ2EWW2</accession>
<dbReference type="Pfam" id="PF12680">
    <property type="entry name" value="SnoaL_2"/>
    <property type="match status" value="1"/>
</dbReference>
<proteinExistence type="predicted"/>
<evidence type="ECO:0000313" key="3">
    <source>
        <dbReference type="Proteomes" id="UP000647587"/>
    </source>
</evidence>
<dbReference type="InterPro" id="IPR037401">
    <property type="entry name" value="SnoaL-like"/>
</dbReference>
<organism evidence="2 3">
    <name type="scientific">Deinococcus malanensis</name>
    <dbReference type="NCBI Taxonomy" id="1706855"/>
    <lineage>
        <taxon>Bacteria</taxon>
        <taxon>Thermotogati</taxon>
        <taxon>Deinococcota</taxon>
        <taxon>Deinococci</taxon>
        <taxon>Deinococcales</taxon>
        <taxon>Deinococcaceae</taxon>
        <taxon>Deinococcus</taxon>
    </lineage>
</organism>
<dbReference type="InterPro" id="IPR011721">
    <property type="entry name" value="CHP02096"/>
</dbReference>
<dbReference type="SUPFAM" id="SSF54427">
    <property type="entry name" value="NTF2-like"/>
    <property type="match status" value="1"/>
</dbReference>
<reference evidence="3" key="1">
    <citation type="journal article" date="2019" name="Int. J. Syst. Evol. Microbiol.">
        <title>The Global Catalogue of Microorganisms (GCM) 10K type strain sequencing project: providing services to taxonomists for standard genome sequencing and annotation.</title>
        <authorList>
            <consortium name="The Broad Institute Genomics Platform"/>
            <consortium name="The Broad Institute Genome Sequencing Center for Infectious Disease"/>
            <person name="Wu L."/>
            <person name="Ma J."/>
        </authorList>
    </citation>
    <scope>NUCLEOTIDE SEQUENCE [LARGE SCALE GENOMIC DNA]</scope>
    <source>
        <strain evidence="3">JCM 30331</strain>
    </source>
</reference>
<gene>
    <name evidence="2" type="ORF">GCM10008955_23870</name>
</gene>
<sequence>MRLGGDLPRFHIPGLLSMLRPMNEPTALIQRYYAAFNASDAQGMLALLTDDVRHDINEGETQTGVEAFRAFLARMDAHYREQVQGLVVMTSADGTRAAAEFMIHGEYLRTDAGLPEARGQRYVLPVGAFFDIRDGKIARVTNYYNLAEWTRQVSG</sequence>
<dbReference type="InterPro" id="IPR032710">
    <property type="entry name" value="NTF2-like_dom_sf"/>
</dbReference>
<name>A0ABQ2EWW2_9DEIO</name>
<dbReference type="Proteomes" id="UP000647587">
    <property type="component" value="Unassembled WGS sequence"/>
</dbReference>
<protein>
    <recommendedName>
        <fullName evidence="1">SnoaL-like domain-containing protein</fullName>
    </recommendedName>
</protein>
<dbReference type="EMBL" id="BMPP01000009">
    <property type="protein sequence ID" value="GGK29331.1"/>
    <property type="molecule type" value="Genomic_DNA"/>
</dbReference>
<evidence type="ECO:0000313" key="2">
    <source>
        <dbReference type="EMBL" id="GGK29331.1"/>
    </source>
</evidence>
<comment type="caution">
    <text evidence="2">The sequence shown here is derived from an EMBL/GenBank/DDBJ whole genome shotgun (WGS) entry which is preliminary data.</text>
</comment>
<dbReference type="NCBIfam" id="TIGR02096">
    <property type="entry name" value="ketosteroid isomerase-related protein"/>
    <property type="match status" value="1"/>
</dbReference>
<keyword evidence="3" id="KW-1185">Reference proteome</keyword>
<dbReference type="Gene3D" id="3.10.450.50">
    <property type="match status" value="1"/>
</dbReference>